<dbReference type="InterPro" id="IPR002048">
    <property type="entry name" value="EF_hand_dom"/>
</dbReference>
<accession>A0A238Y6Y2</accession>
<feature type="domain" description="EF-hand" evidence="1">
    <location>
        <begin position="142"/>
        <end position="177"/>
    </location>
</feature>
<dbReference type="SUPFAM" id="SSF47473">
    <property type="entry name" value="EF-hand"/>
    <property type="match status" value="1"/>
</dbReference>
<dbReference type="OrthoDB" id="5457030at2"/>
<dbReference type="GO" id="GO:0005509">
    <property type="term" value="F:calcium ion binding"/>
    <property type="evidence" value="ECO:0007669"/>
    <property type="project" value="InterPro"/>
</dbReference>
<dbReference type="Pfam" id="PF13202">
    <property type="entry name" value="EF-hand_5"/>
    <property type="match status" value="2"/>
</dbReference>
<name>A0A238Y6Y2_9BACT</name>
<evidence type="ECO:0000259" key="1">
    <source>
        <dbReference type="PROSITE" id="PS50222"/>
    </source>
</evidence>
<reference evidence="2 3" key="1">
    <citation type="submission" date="2017-06" db="EMBL/GenBank/DDBJ databases">
        <authorList>
            <person name="Kim H.J."/>
            <person name="Triplett B.A."/>
        </authorList>
    </citation>
    <scope>NUCLEOTIDE SEQUENCE [LARGE SCALE GENOMIC DNA]</scope>
    <source>
        <strain evidence="2 3">DSM 13116</strain>
    </source>
</reference>
<dbReference type="Gene3D" id="1.10.238.10">
    <property type="entry name" value="EF-hand"/>
    <property type="match status" value="2"/>
</dbReference>
<protein>
    <submittedName>
        <fullName evidence="2">EF hand</fullName>
    </submittedName>
</protein>
<dbReference type="PROSITE" id="PS00018">
    <property type="entry name" value="EF_HAND_1"/>
    <property type="match status" value="2"/>
</dbReference>
<keyword evidence="3" id="KW-1185">Reference proteome</keyword>
<feature type="domain" description="EF-hand" evidence="1">
    <location>
        <begin position="51"/>
        <end position="86"/>
    </location>
</feature>
<proteinExistence type="predicted"/>
<organism evidence="2 3">
    <name type="scientific">Humidesulfovibrio mexicanus</name>
    <dbReference type="NCBI Taxonomy" id="147047"/>
    <lineage>
        <taxon>Bacteria</taxon>
        <taxon>Pseudomonadati</taxon>
        <taxon>Thermodesulfobacteriota</taxon>
        <taxon>Desulfovibrionia</taxon>
        <taxon>Desulfovibrionales</taxon>
        <taxon>Desulfovibrionaceae</taxon>
        <taxon>Humidesulfovibrio</taxon>
    </lineage>
</organism>
<evidence type="ECO:0000313" key="3">
    <source>
        <dbReference type="Proteomes" id="UP000198324"/>
    </source>
</evidence>
<gene>
    <name evidence="2" type="ORF">SAMN04488503_0721</name>
</gene>
<dbReference type="EMBL" id="FZOC01000001">
    <property type="protein sequence ID" value="SNR66551.1"/>
    <property type="molecule type" value="Genomic_DNA"/>
</dbReference>
<dbReference type="InterPro" id="IPR011992">
    <property type="entry name" value="EF-hand-dom_pair"/>
</dbReference>
<dbReference type="PROSITE" id="PS50222">
    <property type="entry name" value="EF_HAND_2"/>
    <property type="match status" value="2"/>
</dbReference>
<dbReference type="InterPro" id="IPR018247">
    <property type="entry name" value="EF_Hand_1_Ca_BS"/>
</dbReference>
<dbReference type="RefSeq" id="WP_089271768.1">
    <property type="nucleotide sequence ID" value="NZ_FZOC01000001.1"/>
</dbReference>
<dbReference type="AlphaFoldDB" id="A0A238Y6Y2"/>
<dbReference type="Proteomes" id="UP000198324">
    <property type="component" value="Unassembled WGS sequence"/>
</dbReference>
<sequence length="201" mass="21301">MRINPRIANQMYLNSGNEESSCLPTGTYTTLAAAKYIKDNDKDGDKCLSADEVKISAAAYAKLDADSDGKVTLDEMKKSLAGQDDAIFQYYKNGGSNTTDITSSLLSGSNTSTSTSGTYSTLAASRYLKEKDKDGDGVLSSEEVSLDASVFSEIDANGDGKISKSELNSVLASQDSSIQKYYKNGGTGSITDLTSRLLATI</sequence>
<evidence type="ECO:0000313" key="2">
    <source>
        <dbReference type="EMBL" id="SNR66551.1"/>
    </source>
</evidence>